<organism evidence="11 12">
    <name type="scientific">Neorhodopirellula lusitana</name>
    <dbReference type="NCBI Taxonomy" id="445327"/>
    <lineage>
        <taxon>Bacteria</taxon>
        <taxon>Pseudomonadati</taxon>
        <taxon>Planctomycetota</taxon>
        <taxon>Planctomycetia</taxon>
        <taxon>Pirellulales</taxon>
        <taxon>Pirellulaceae</taxon>
        <taxon>Neorhodopirellula</taxon>
    </lineage>
</organism>
<dbReference type="Gene3D" id="3.30.479.10">
    <property type="entry name" value="6-pyruvoyl tetrahydropterin synthase/QueD"/>
    <property type="match status" value="1"/>
</dbReference>
<evidence type="ECO:0000256" key="8">
    <source>
        <dbReference type="ARBA" id="ARBA00023239"/>
    </source>
</evidence>
<evidence type="ECO:0000256" key="1">
    <source>
        <dbReference type="ARBA" id="ARBA00001947"/>
    </source>
</evidence>
<dbReference type="SUPFAM" id="SSF55620">
    <property type="entry name" value="Tetrahydrobiopterin biosynthesis enzymes-like"/>
    <property type="match status" value="1"/>
</dbReference>
<comment type="catalytic activity">
    <reaction evidence="10">
        <text>7,8-dihydroneopterin 3'-triphosphate + H2O = 6-carboxy-5,6,7,8-tetrahydropterin + triphosphate + acetaldehyde + 2 H(+)</text>
        <dbReference type="Rhea" id="RHEA:27966"/>
        <dbReference type="ChEBI" id="CHEBI:15343"/>
        <dbReference type="ChEBI" id="CHEBI:15377"/>
        <dbReference type="ChEBI" id="CHEBI:15378"/>
        <dbReference type="ChEBI" id="CHEBI:18036"/>
        <dbReference type="ChEBI" id="CHEBI:58462"/>
        <dbReference type="ChEBI" id="CHEBI:61032"/>
        <dbReference type="EC" id="4.1.2.50"/>
    </reaction>
</comment>
<dbReference type="InterPro" id="IPR007115">
    <property type="entry name" value="6-PTP_synth/QueD"/>
</dbReference>
<comment type="cofactor">
    <cofactor evidence="1">
        <name>Zn(2+)</name>
        <dbReference type="ChEBI" id="CHEBI:29105"/>
    </cofactor>
</comment>
<evidence type="ECO:0000256" key="2">
    <source>
        <dbReference type="ARBA" id="ARBA00005061"/>
    </source>
</evidence>
<dbReference type="PANTHER" id="PTHR12589:SF7">
    <property type="entry name" value="6-PYRUVOYL TETRAHYDROBIOPTERIN SYNTHASE"/>
    <property type="match status" value="1"/>
</dbReference>
<keyword evidence="12" id="KW-1185">Reference proteome</keyword>
<evidence type="ECO:0000313" key="12">
    <source>
        <dbReference type="Proteomes" id="UP001158067"/>
    </source>
</evidence>
<name>A0ABY1Q8U7_9BACT</name>
<evidence type="ECO:0000313" key="11">
    <source>
        <dbReference type="EMBL" id="SMP61718.1"/>
    </source>
</evidence>
<evidence type="ECO:0000256" key="3">
    <source>
        <dbReference type="ARBA" id="ARBA00008900"/>
    </source>
</evidence>
<evidence type="ECO:0000256" key="9">
    <source>
        <dbReference type="ARBA" id="ARBA00031449"/>
    </source>
</evidence>
<accession>A0ABY1Q8U7</accession>
<dbReference type="EMBL" id="FXUG01000007">
    <property type="protein sequence ID" value="SMP61718.1"/>
    <property type="molecule type" value="Genomic_DNA"/>
</dbReference>
<dbReference type="RefSeq" id="WP_283433231.1">
    <property type="nucleotide sequence ID" value="NZ_CAWLDM010000001.1"/>
</dbReference>
<proteinExistence type="inferred from homology"/>
<comment type="similarity">
    <text evidence="3">Belongs to the PTPS family. QueD subfamily.</text>
</comment>
<dbReference type="PANTHER" id="PTHR12589">
    <property type="entry name" value="PYRUVOYL TETRAHYDROBIOPTERIN SYNTHASE"/>
    <property type="match status" value="1"/>
</dbReference>
<keyword evidence="7" id="KW-0862">Zinc</keyword>
<evidence type="ECO:0000256" key="6">
    <source>
        <dbReference type="ARBA" id="ARBA00022723"/>
    </source>
</evidence>
<evidence type="ECO:0000256" key="10">
    <source>
        <dbReference type="ARBA" id="ARBA00048807"/>
    </source>
</evidence>
<gene>
    <name evidence="11" type="ORF">SAMN06265222_107157</name>
</gene>
<reference evidence="11 12" key="1">
    <citation type="submission" date="2017-05" db="EMBL/GenBank/DDBJ databases">
        <authorList>
            <person name="Varghese N."/>
            <person name="Submissions S."/>
        </authorList>
    </citation>
    <scope>NUCLEOTIDE SEQUENCE [LARGE SCALE GENOMIC DNA]</scope>
    <source>
        <strain evidence="11 12">DSM 25457</strain>
    </source>
</reference>
<evidence type="ECO:0000256" key="5">
    <source>
        <dbReference type="ARBA" id="ARBA00018141"/>
    </source>
</evidence>
<keyword evidence="6" id="KW-0479">Metal-binding</keyword>
<dbReference type="InterPro" id="IPR038418">
    <property type="entry name" value="6-PTP_synth/QueD_sf"/>
</dbReference>
<protein>
    <recommendedName>
        <fullName evidence="5">6-carboxy-5,6,7,8-tetrahydropterin synthase</fullName>
        <ecNumber evidence="4">4.1.2.50</ecNumber>
    </recommendedName>
    <alternativeName>
        <fullName evidence="9">Queuosine biosynthesis protein QueD</fullName>
    </alternativeName>
</protein>
<dbReference type="Proteomes" id="UP001158067">
    <property type="component" value="Unassembled WGS sequence"/>
</dbReference>
<evidence type="ECO:0000256" key="4">
    <source>
        <dbReference type="ARBA" id="ARBA00012982"/>
    </source>
</evidence>
<dbReference type="EC" id="4.1.2.50" evidence="4"/>
<comment type="caution">
    <text evidence="11">The sequence shown here is derived from an EMBL/GenBank/DDBJ whole genome shotgun (WGS) entry which is preliminary data.</text>
</comment>
<sequence>MHGPPVSVRGIAIDLNGHAGSKDESPSARLLIHYRTRSQSPSLSSFQYRSPPVVSISIMRRFSFCAGHRLVGHEGKCQNLHGHNYIIEVYVTGQKQDAVGRILDFKQLKNRCKGWIDDNWDHSFVLWQEDQNGLDAIRSSEPHRIYELDSNPTAENMAKHFLEVVCPQILADTGASAYKVILWESEETYAEVTLD</sequence>
<evidence type="ECO:0000256" key="7">
    <source>
        <dbReference type="ARBA" id="ARBA00022833"/>
    </source>
</evidence>
<keyword evidence="8" id="KW-0456">Lyase</keyword>
<comment type="pathway">
    <text evidence="2">Purine metabolism; 7-cyano-7-deazaguanine biosynthesis.</text>
</comment>
<dbReference type="Pfam" id="PF01242">
    <property type="entry name" value="PTPS"/>
    <property type="match status" value="1"/>
</dbReference>